<dbReference type="OrthoDB" id="7042322at2759"/>
<dbReference type="InterPro" id="IPR019038">
    <property type="entry name" value="POLD3"/>
</dbReference>
<feature type="domain" description="Aminotransferase class I/classII large" evidence="2">
    <location>
        <begin position="166"/>
        <end position="546"/>
    </location>
</feature>
<dbReference type="FunCoup" id="A0A2N3N0A9">
    <property type="interactions" value="51"/>
</dbReference>
<dbReference type="SUPFAM" id="SSF53383">
    <property type="entry name" value="PLP-dependent transferases"/>
    <property type="match status" value="1"/>
</dbReference>
<dbReference type="Gene3D" id="3.90.1150.10">
    <property type="entry name" value="Aspartate Aminotransferase, domain 1"/>
    <property type="match status" value="1"/>
</dbReference>
<name>A0A2N3N0A9_9PEZI</name>
<organism evidence="3 4">
    <name type="scientific">Lomentospora prolificans</name>
    <dbReference type="NCBI Taxonomy" id="41688"/>
    <lineage>
        <taxon>Eukaryota</taxon>
        <taxon>Fungi</taxon>
        <taxon>Dikarya</taxon>
        <taxon>Ascomycota</taxon>
        <taxon>Pezizomycotina</taxon>
        <taxon>Sordariomycetes</taxon>
        <taxon>Hypocreomycetidae</taxon>
        <taxon>Microascales</taxon>
        <taxon>Microascaceae</taxon>
        <taxon>Lomentospora</taxon>
    </lineage>
</organism>
<evidence type="ECO:0000256" key="1">
    <source>
        <dbReference type="SAM" id="MobiDB-lite"/>
    </source>
</evidence>
<feature type="compositionally biased region" description="Polar residues" evidence="1">
    <location>
        <begin position="15"/>
        <end position="24"/>
    </location>
</feature>
<dbReference type="GO" id="GO:0006260">
    <property type="term" value="P:DNA replication"/>
    <property type="evidence" value="ECO:0007669"/>
    <property type="project" value="InterPro"/>
</dbReference>
<evidence type="ECO:0000259" key="2">
    <source>
        <dbReference type="Pfam" id="PF00155"/>
    </source>
</evidence>
<dbReference type="Pfam" id="PF00155">
    <property type="entry name" value="Aminotran_1_2"/>
    <property type="match status" value="1"/>
</dbReference>
<dbReference type="PANTHER" id="PTHR42858">
    <property type="entry name" value="AMINOTRANSFERASE"/>
    <property type="match status" value="1"/>
</dbReference>
<dbReference type="CDD" id="cd00609">
    <property type="entry name" value="AAT_like"/>
    <property type="match status" value="1"/>
</dbReference>
<feature type="compositionally biased region" description="Acidic residues" evidence="1">
    <location>
        <begin position="30"/>
        <end position="43"/>
    </location>
</feature>
<reference evidence="3 4" key="1">
    <citation type="journal article" date="2017" name="G3 (Bethesda)">
        <title>First Draft Genome Sequence of the Pathogenic Fungus Lomentospora prolificans (Formerly Scedosporium prolificans).</title>
        <authorList>
            <person name="Luo R."/>
            <person name="Zimin A."/>
            <person name="Workman R."/>
            <person name="Fan Y."/>
            <person name="Pertea G."/>
            <person name="Grossman N."/>
            <person name="Wear M.P."/>
            <person name="Jia B."/>
            <person name="Miller H."/>
            <person name="Casadevall A."/>
            <person name="Timp W."/>
            <person name="Zhang S.X."/>
            <person name="Salzberg S.L."/>
        </authorList>
    </citation>
    <scope>NUCLEOTIDE SEQUENCE [LARGE SCALE GENOMIC DNA]</scope>
    <source>
        <strain evidence="3 4">JHH-5317</strain>
    </source>
</reference>
<evidence type="ECO:0000313" key="4">
    <source>
        <dbReference type="Proteomes" id="UP000233524"/>
    </source>
</evidence>
<dbReference type="GO" id="GO:0043625">
    <property type="term" value="C:delta DNA polymerase complex"/>
    <property type="evidence" value="ECO:0007669"/>
    <property type="project" value="InterPro"/>
</dbReference>
<dbReference type="InterPro" id="IPR004839">
    <property type="entry name" value="Aminotransferase_I/II_large"/>
</dbReference>
<feature type="compositionally biased region" description="Basic and acidic residues" evidence="1">
    <location>
        <begin position="57"/>
        <end position="75"/>
    </location>
</feature>
<comment type="caution">
    <text evidence="3">The sequence shown here is derived from an EMBL/GenBank/DDBJ whole genome shotgun (WGS) entry which is preliminary data.</text>
</comment>
<dbReference type="PANTHER" id="PTHR42858:SF1">
    <property type="entry name" value="LD15494P"/>
    <property type="match status" value="1"/>
</dbReference>
<feature type="compositionally biased region" description="Low complexity" evidence="1">
    <location>
        <begin position="107"/>
        <end position="124"/>
    </location>
</feature>
<dbReference type="Proteomes" id="UP000233524">
    <property type="component" value="Unassembled WGS sequence"/>
</dbReference>
<dbReference type="EMBL" id="NLAX01001139">
    <property type="protein sequence ID" value="PKS05864.1"/>
    <property type="molecule type" value="Genomic_DNA"/>
</dbReference>
<dbReference type="Pfam" id="PF09507">
    <property type="entry name" value="CDC27"/>
    <property type="match status" value="1"/>
</dbReference>
<dbReference type="InterPro" id="IPR015424">
    <property type="entry name" value="PyrdxlP-dep_Trfase"/>
</dbReference>
<feature type="compositionally biased region" description="Low complexity" evidence="1">
    <location>
        <begin position="1"/>
        <end position="10"/>
    </location>
</feature>
<gene>
    <name evidence="3" type="ORF">jhhlp_007693</name>
</gene>
<dbReference type="STRING" id="41688.A0A2N3N0A9"/>
<proteinExistence type="predicted"/>
<dbReference type="InterPro" id="IPR015422">
    <property type="entry name" value="PyrdxlP-dep_Trfase_small"/>
</dbReference>
<dbReference type="AlphaFoldDB" id="A0A2N3N0A9"/>
<sequence length="562" mass="62384">MQSFARASAKSSKRGSTPQNNRLSEPQMILDEDEEDDDGEDDNTAFLSKPKVLTNEAEARKSRVQREAELRRMMEQDDELPDVSDSPGSGNGEEDTPTETIEDKPTEPQVATEVTEPEPTAAETSHAGGRRRGKRRVMKKKQVQDEEGYLITEALLSEPTEYIPALQYGPDPGPPMLREELAKWLAKSYHVLPDPARICITGGASQNLACLLQRFADPRITRFIWLVAPCYYLACPIFEDAGFSGRLRAVPEDSEGLDIAYLTRGLDLADSESISNEHEFIDAEKPRIYRHIIYVVPTSANPSGKSMALRRRTELVHLARKHNALIICDDVYDALQWPLVESADSERLPPPALPRIVDIDMALGPTADDPHHFGNAVSNGSFSKMVAPGMRTGWAEGTPMLAYALSQTGSTRSGGCPSQFSATLMWKLLKSGELDRHLDVTTVPGLRRRHRKLLKSIEDHLAPLGVKVPEASDPAINSWYGGYFVWIILPAVFDSTAIAAQAERDENLIVGHGKMFEVRGDEASATFNHHIRLSFSWEAEEALNEGVRRLSEVMRAYLGRQA</sequence>
<dbReference type="InParanoid" id="A0A2N3N0A9"/>
<dbReference type="VEuPathDB" id="FungiDB:jhhlp_007693"/>
<feature type="compositionally biased region" description="Basic residues" evidence="1">
    <location>
        <begin position="128"/>
        <end position="141"/>
    </location>
</feature>
<feature type="region of interest" description="Disordered" evidence="1">
    <location>
        <begin position="1"/>
        <end position="143"/>
    </location>
</feature>
<dbReference type="GO" id="GO:0030170">
    <property type="term" value="F:pyridoxal phosphate binding"/>
    <property type="evidence" value="ECO:0007669"/>
    <property type="project" value="InterPro"/>
</dbReference>
<protein>
    <recommendedName>
        <fullName evidence="2">Aminotransferase class I/classII large domain-containing protein</fullName>
    </recommendedName>
</protein>
<keyword evidence="4" id="KW-1185">Reference proteome</keyword>
<evidence type="ECO:0000313" key="3">
    <source>
        <dbReference type="EMBL" id="PKS05864.1"/>
    </source>
</evidence>
<dbReference type="Gene3D" id="3.40.640.10">
    <property type="entry name" value="Type I PLP-dependent aspartate aminotransferase-like (Major domain)"/>
    <property type="match status" value="1"/>
</dbReference>
<dbReference type="GO" id="GO:0047536">
    <property type="term" value="F:2-aminoadipate transaminase activity"/>
    <property type="evidence" value="ECO:0007669"/>
    <property type="project" value="TreeGrafter"/>
</dbReference>
<accession>A0A2N3N0A9</accession>
<dbReference type="InterPro" id="IPR015421">
    <property type="entry name" value="PyrdxlP-dep_Trfase_major"/>
</dbReference>